<evidence type="ECO:0000259" key="7">
    <source>
        <dbReference type="Pfam" id="PF22600"/>
    </source>
</evidence>
<dbReference type="PANTHER" id="PTHR12271:SF117">
    <property type="entry name" value="PAP-ASSOCIATED DOMAIN-CONTAINING PROTEIN"/>
    <property type="match status" value="1"/>
</dbReference>
<dbReference type="OMA" id="HERAKFE"/>
<dbReference type="GO" id="GO:0046872">
    <property type="term" value="F:metal ion binding"/>
    <property type="evidence" value="ECO:0007669"/>
    <property type="project" value="UniProtKB-KW"/>
</dbReference>
<dbReference type="Pfam" id="PF03828">
    <property type="entry name" value="PAP_assoc"/>
    <property type="match status" value="1"/>
</dbReference>
<sequence>MLQIQVPIIKMALHPPYEGLELDVNVNNIAGIYNSHLIHHYSLLDQRFPAVCLLVKHWAITNGIGDASTGSFNSLLYIVLQYLYPDKFGCMPPLSELNLFQTLERLPPRKQNNQSIGELLIGFFHYYAAFDFENVAISMRDACVFSRANMTPEAFIYRVFIEEPFDGKNTARFSFSFCSCSLHFSRN</sequence>
<evidence type="ECO:0000256" key="4">
    <source>
        <dbReference type="ARBA" id="ARBA00022723"/>
    </source>
</evidence>
<dbReference type="AlphaFoldDB" id="A0A0R3PXX9"/>
<keyword evidence="3" id="KW-0808">Transferase</keyword>
<dbReference type="PANTHER" id="PTHR12271">
    <property type="entry name" value="POLY A POLYMERASE CID PAP -RELATED"/>
    <property type="match status" value="1"/>
</dbReference>
<reference evidence="8 9" key="2">
    <citation type="submission" date="2018-11" db="EMBL/GenBank/DDBJ databases">
        <authorList>
            <consortium name="Pathogen Informatics"/>
        </authorList>
    </citation>
    <scope>NUCLEOTIDE SEQUENCE [LARGE SCALE GENOMIC DNA]</scope>
    <source>
        <strain evidence="8 9">Costa Rica</strain>
    </source>
</reference>
<keyword evidence="4" id="KW-0479">Metal-binding</keyword>
<comment type="cofactor">
    <cofactor evidence="1">
        <name>Mn(2+)</name>
        <dbReference type="ChEBI" id="CHEBI:29035"/>
    </cofactor>
</comment>
<comment type="cofactor">
    <cofactor evidence="2">
        <name>Mg(2+)</name>
        <dbReference type="ChEBI" id="CHEBI:18420"/>
    </cofactor>
</comment>
<evidence type="ECO:0000313" key="9">
    <source>
        <dbReference type="Proteomes" id="UP000267027"/>
    </source>
</evidence>
<dbReference type="Pfam" id="PF22600">
    <property type="entry name" value="MTPAP-like_central"/>
    <property type="match status" value="1"/>
</dbReference>
<dbReference type="Proteomes" id="UP000267027">
    <property type="component" value="Unassembled WGS sequence"/>
</dbReference>
<dbReference type="InterPro" id="IPR043519">
    <property type="entry name" value="NT_sf"/>
</dbReference>
<evidence type="ECO:0000259" key="6">
    <source>
        <dbReference type="Pfam" id="PF03828"/>
    </source>
</evidence>
<evidence type="ECO:0000313" key="8">
    <source>
        <dbReference type="EMBL" id="VDM62790.1"/>
    </source>
</evidence>
<dbReference type="GO" id="GO:1990817">
    <property type="term" value="F:poly(A) RNA polymerase activity"/>
    <property type="evidence" value="ECO:0007669"/>
    <property type="project" value="TreeGrafter"/>
</dbReference>
<gene>
    <name evidence="8" type="ORF">ACOC_LOCUS11205</name>
</gene>
<dbReference type="SUPFAM" id="SSF81631">
    <property type="entry name" value="PAP/OAS1 substrate-binding domain"/>
    <property type="match status" value="1"/>
</dbReference>
<organism evidence="10">
    <name type="scientific">Angiostrongylus costaricensis</name>
    <name type="common">Nematode worm</name>
    <dbReference type="NCBI Taxonomy" id="334426"/>
    <lineage>
        <taxon>Eukaryota</taxon>
        <taxon>Metazoa</taxon>
        <taxon>Ecdysozoa</taxon>
        <taxon>Nematoda</taxon>
        <taxon>Chromadorea</taxon>
        <taxon>Rhabditida</taxon>
        <taxon>Rhabditina</taxon>
        <taxon>Rhabditomorpha</taxon>
        <taxon>Strongyloidea</taxon>
        <taxon>Metastrongylidae</taxon>
        <taxon>Angiostrongylus</taxon>
    </lineage>
</organism>
<accession>A0A0R3PXX9</accession>
<dbReference type="GO" id="GO:0031123">
    <property type="term" value="P:RNA 3'-end processing"/>
    <property type="evidence" value="ECO:0007669"/>
    <property type="project" value="TreeGrafter"/>
</dbReference>
<evidence type="ECO:0000256" key="1">
    <source>
        <dbReference type="ARBA" id="ARBA00001936"/>
    </source>
</evidence>
<evidence type="ECO:0000256" key="5">
    <source>
        <dbReference type="ARBA" id="ARBA00022842"/>
    </source>
</evidence>
<reference evidence="10" key="1">
    <citation type="submission" date="2017-02" db="UniProtKB">
        <authorList>
            <consortium name="WormBaseParasite"/>
        </authorList>
    </citation>
    <scope>IDENTIFICATION</scope>
</reference>
<dbReference type="WBParaSite" id="ACOC_0001120401-mRNA-1">
    <property type="protein sequence ID" value="ACOC_0001120401-mRNA-1"/>
    <property type="gene ID" value="ACOC_0001120401"/>
</dbReference>
<dbReference type="SUPFAM" id="SSF81301">
    <property type="entry name" value="Nucleotidyltransferase"/>
    <property type="match status" value="1"/>
</dbReference>
<keyword evidence="9" id="KW-1185">Reference proteome</keyword>
<evidence type="ECO:0000256" key="2">
    <source>
        <dbReference type="ARBA" id="ARBA00001946"/>
    </source>
</evidence>
<dbReference type="InterPro" id="IPR002058">
    <property type="entry name" value="PAP_assoc"/>
</dbReference>
<evidence type="ECO:0000256" key="3">
    <source>
        <dbReference type="ARBA" id="ARBA00022679"/>
    </source>
</evidence>
<protein>
    <submittedName>
        <fullName evidence="10">PAP-associated domain-containing protein</fullName>
    </submittedName>
</protein>
<feature type="domain" description="PAP-associated" evidence="6">
    <location>
        <begin position="115"/>
        <end position="169"/>
    </location>
</feature>
<feature type="domain" description="Poly(A) RNA polymerase mitochondrial-like central palm" evidence="7">
    <location>
        <begin position="3"/>
        <end position="42"/>
    </location>
</feature>
<dbReference type="Gene3D" id="1.10.1410.10">
    <property type="match status" value="1"/>
</dbReference>
<dbReference type="STRING" id="334426.A0A0R3PXX9"/>
<dbReference type="InterPro" id="IPR054708">
    <property type="entry name" value="MTPAP-like_central"/>
</dbReference>
<dbReference type="OrthoDB" id="2274644at2759"/>
<name>A0A0R3PXX9_ANGCS</name>
<proteinExistence type="predicted"/>
<evidence type="ECO:0000313" key="10">
    <source>
        <dbReference type="WBParaSite" id="ACOC_0001120401-mRNA-1"/>
    </source>
</evidence>
<dbReference type="EMBL" id="UYYA01004637">
    <property type="protein sequence ID" value="VDM62790.1"/>
    <property type="molecule type" value="Genomic_DNA"/>
</dbReference>
<keyword evidence="5" id="KW-0460">Magnesium</keyword>